<dbReference type="InterPro" id="IPR056784">
    <property type="entry name" value="PSF2_N"/>
</dbReference>
<evidence type="ECO:0000256" key="4">
    <source>
        <dbReference type="ARBA" id="ARBA00023242"/>
    </source>
</evidence>
<dbReference type="PANTHER" id="PTHR12772">
    <property type="entry name" value="DNA REPLICATION COMPLEX GINS PROTEIN PSF2"/>
    <property type="match status" value="1"/>
</dbReference>
<evidence type="ECO:0000259" key="6">
    <source>
        <dbReference type="Pfam" id="PF05916"/>
    </source>
</evidence>
<feature type="domain" description="DNA replication complex GINS protein PSF2 N-terminal" evidence="7">
    <location>
        <begin position="75"/>
        <end position="136"/>
    </location>
</feature>
<reference evidence="8 9" key="1">
    <citation type="submission" date="2012-04" db="EMBL/GenBank/DDBJ databases">
        <title>The Genome Sequence of Saprolegnia declina VS20.</title>
        <authorList>
            <consortium name="The Broad Institute Genome Sequencing Platform"/>
            <person name="Russ C."/>
            <person name="Nusbaum C."/>
            <person name="Tyler B."/>
            <person name="van West P."/>
            <person name="Dieguez-Uribeondo J."/>
            <person name="de Bruijn I."/>
            <person name="Tripathy S."/>
            <person name="Jiang R."/>
            <person name="Young S.K."/>
            <person name="Zeng Q."/>
            <person name="Gargeya S."/>
            <person name="Fitzgerald M."/>
            <person name="Haas B."/>
            <person name="Abouelleil A."/>
            <person name="Alvarado L."/>
            <person name="Arachchi H.M."/>
            <person name="Berlin A."/>
            <person name="Chapman S.B."/>
            <person name="Goldberg J."/>
            <person name="Griggs A."/>
            <person name="Gujja S."/>
            <person name="Hansen M."/>
            <person name="Howarth C."/>
            <person name="Imamovic A."/>
            <person name="Larimer J."/>
            <person name="McCowen C."/>
            <person name="Montmayeur A."/>
            <person name="Murphy C."/>
            <person name="Neiman D."/>
            <person name="Pearson M."/>
            <person name="Priest M."/>
            <person name="Roberts A."/>
            <person name="Saif S."/>
            <person name="Shea T."/>
            <person name="Sisk P."/>
            <person name="Sykes S."/>
            <person name="Wortman J."/>
            <person name="Nusbaum C."/>
            <person name="Birren B."/>
        </authorList>
    </citation>
    <scope>NUCLEOTIDE SEQUENCE [LARGE SCALE GENOMIC DNA]</scope>
    <source>
        <strain evidence="8 9">VS20</strain>
    </source>
</reference>
<dbReference type="Pfam" id="PF05916">
    <property type="entry name" value="Sld5"/>
    <property type="match status" value="1"/>
</dbReference>
<keyword evidence="4" id="KW-0539">Nucleus</keyword>
<feature type="compositionally biased region" description="Low complexity" evidence="5">
    <location>
        <begin position="260"/>
        <end position="269"/>
    </location>
</feature>
<evidence type="ECO:0000256" key="5">
    <source>
        <dbReference type="SAM" id="MobiDB-lite"/>
    </source>
</evidence>
<evidence type="ECO:0000313" key="9">
    <source>
        <dbReference type="Proteomes" id="UP000030762"/>
    </source>
</evidence>
<dbReference type="InterPro" id="IPR021151">
    <property type="entry name" value="GINS_A"/>
</dbReference>
<name>T0QD70_SAPDV</name>
<dbReference type="OMA" id="LARIIRY"/>
<dbReference type="Proteomes" id="UP000030762">
    <property type="component" value="Unassembled WGS sequence"/>
</dbReference>
<feature type="region of interest" description="Disordered" evidence="5">
    <location>
        <begin position="260"/>
        <end position="284"/>
    </location>
</feature>
<dbReference type="SUPFAM" id="SSF158573">
    <property type="entry name" value="GINS helical bundle-like"/>
    <property type="match status" value="1"/>
</dbReference>
<feature type="domain" description="GINS subunit" evidence="6">
    <location>
        <begin position="140"/>
        <end position="245"/>
    </location>
</feature>
<dbReference type="Gene3D" id="3.40.5.50">
    <property type="match status" value="1"/>
</dbReference>
<dbReference type="FunFam" id="1.20.58.1020:FF:000001">
    <property type="entry name" value="DNA replication complex GINS protein PSF2"/>
    <property type="match status" value="1"/>
</dbReference>
<dbReference type="InterPro" id="IPR036224">
    <property type="entry name" value="GINS_bundle-like_dom_sf"/>
</dbReference>
<keyword evidence="3" id="KW-0235">DNA replication</keyword>
<dbReference type="EMBL" id="JH767168">
    <property type="protein sequence ID" value="EQC31480.1"/>
    <property type="molecule type" value="Genomic_DNA"/>
</dbReference>
<proteinExistence type="inferred from homology"/>
<dbReference type="InParanoid" id="T0QD70"/>
<dbReference type="OrthoDB" id="1938138at2759"/>
<gene>
    <name evidence="8" type="ORF">SDRG_10656</name>
</gene>
<protein>
    <submittedName>
        <fullName evidence="8">Uncharacterized protein</fullName>
    </submittedName>
</protein>
<dbReference type="VEuPathDB" id="FungiDB:SDRG_10656"/>
<dbReference type="InterPro" id="IPR007257">
    <property type="entry name" value="GINS_Psf2"/>
</dbReference>
<comment type="similarity">
    <text evidence="2">Belongs to the GINS2/PSF2 family.</text>
</comment>
<dbReference type="FunFam" id="3.40.5.50:FF:000001">
    <property type="entry name" value="DNA replication complex GINS protein PSF2"/>
    <property type="match status" value="1"/>
</dbReference>
<evidence type="ECO:0000313" key="8">
    <source>
        <dbReference type="EMBL" id="EQC31480.1"/>
    </source>
</evidence>
<dbReference type="Pfam" id="PF25005">
    <property type="entry name" value="PSF2_N"/>
    <property type="match status" value="1"/>
</dbReference>
<dbReference type="CDD" id="cd11712">
    <property type="entry name" value="GINS_A_psf2"/>
    <property type="match status" value="1"/>
</dbReference>
<evidence type="ECO:0000256" key="2">
    <source>
        <dbReference type="ARBA" id="ARBA00010565"/>
    </source>
</evidence>
<dbReference type="GO" id="GO:0006260">
    <property type="term" value="P:DNA replication"/>
    <property type="evidence" value="ECO:0007669"/>
    <property type="project" value="UniProtKB-KW"/>
</dbReference>
<dbReference type="GO" id="GO:0000727">
    <property type="term" value="P:double-strand break repair via break-induced replication"/>
    <property type="evidence" value="ECO:0007669"/>
    <property type="project" value="TreeGrafter"/>
</dbReference>
<evidence type="ECO:0000256" key="1">
    <source>
        <dbReference type="ARBA" id="ARBA00004123"/>
    </source>
</evidence>
<evidence type="ECO:0000259" key="7">
    <source>
        <dbReference type="Pfam" id="PF25005"/>
    </source>
</evidence>
<sequence length="284" mass="31855">MLGAMSSSLLCNVVTSTSSSDSIACRLDRRVVVVTRSLLRAISHELRKGRVGIPEVSGRPLKVARWTAMFRMRSSEMEFLAEQELVSVMPFFELKENGGLLHGISGDFGPFHPSMATHVPLWLAIKLKQLNKCRILQPSWFTVEHLMERLEGENTSEAFESLPFHYLEIATLLLKNAPDDMEQAEKMRLILEDIQHTRQEKIRNGLCVLAKDVQTGGSAHAVQLNNVAAMEINSVRQFMTKSLKKFYELNVMGGAEVISQSQSQSQASSMDATPSSVSRLRRHR</sequence>
<dbReference type="Gene3D" id="1.20.58.1020">
    <property type="match status" value="1"/>
</dbReference>
<dbReference type="eggNOG" id="KOG4071">
    <property type="taxonomic scope" value="Eukaryota"/>
</dbReference>
<dbReference type="GeneID" id="19951383"/>
<organism evidence="8 9">
    <name type="scientific">Saprolegnia diclina (strain VS20)</name>
    <dbReference type="NCBI Taxonomy" id="1156394"/>
    <lineage>
        <taxon>Eukaryota</taxon>
        <taxon>Sar</taxon>
        <taxon>Stramenopiles</taxon>
        <taxon>Oomycota</taxon>
        <taxon>Saprolegniomycetes</taxon>
        <taxon>Saprolegniales</taxon>
        <taxon>Saprolegniaceae</taxon>
        <taxon>Saprolegnia</taxon>
    </lineage>
</organism>
<comment type="subcellular location">
    <subcellularLocation>
        <location evidence="1">Nucleus</location>
    </subcellularLocation>
</comment>
<evidence type="ECO:0000256" key="3">
    <source>
        <dbReference type="ARBA" id="ARBA00022705"/>
    </source>
</evidence>
<dbReference type="AlphaFoldDB" id="T0QD70"/>
<dbReference type="SUPFAM" id="SSF160059">
    <property type="entry name" value="PriA/YqbF domain"/>
    <property type="match status" value="1"/>
</dbReference>
<dbReference type="CDD" id="cd21694">
    <property type="entry name" value="GINS_B_Psf2"/>
    <property type="match status" value="1"/>
</dbReference>
<dbReference type="RefSeq" id="XP_008614879.1">
    <property type="nucleotide sequence ID" value="XM_008616657.1"/>
</dbReference>
<keyword evidence="9" id="KW-1185">Reference proteome</keyword>
<dbReference type="STRING" id="1156394.T0QD70"/>
<dbReference type="GO" id="GO:0000811">
    <property type="term" value="C:GINS complex"/>
    <property type="evidence" value="ECO:0007669"/>
    <property type="project" value="TreeGrafter"/>
</dbReference>
<dbReference type="PANTHER" id="PTHR12772:SF0">
    <property type="entry name" value="DNA REPLICATION COMPLEX GINS PROTEIN PSF2"/>
    <property type="match status" value="1"/>
</dbReference>
<accession>T0QD70</accession>